<comment type="caution">
    <text evidence="2">The sequence shown here is derived from an EMBL/GenBank/DDBJ whole genome shotgun (WGS) entry which is preliminary data.</text>
</comment>
<dbReference type="AlphaFoldDB" id="A0AAW8NN84"/>
<evidence type="ECO:0000313" key="5">
    <source>
        <dbReference type="Proteomes" id="UP001271263"/>
    </source>
</evidence>
<accession>A0AAW8NN84</accession>
<protein>
    <submittedName>
        <fullName evidence="2">Uncharacterized protein</fullName>
    </submittedName>
</protein>
<dbReference type="EMBL" id="JAPMLD010000003">
    <property type="protein sequence ID" value="MDW4824539.1"/>
    <property type="molecule type" value="Genomic_DNA"/>
</dbReference>
<proteinExistence type="predicted"/>
<feature type="transmembrane region" description="Helical" evidence="1">
    <location>
        <begin position="6"/>
        <end position="27"/>
    </location>
</feature>
<dbReference type="Proteomes" id="UP001271263">
    <property type="component" value="Unassembled WGS sequence"/>
</dbReference>
<evidence type="ECO:0000313" key="3">
    <source>
        <dbReference type="EMBL" id="MDW4824539.1"/>
    </source>
</evidence>
<keyword evidence="1" id="KW-1133">Transmembrane helix</keyword>
<dbReference type="Proteomes" id="UP001259340">
    <property type="component" value="Unassembled WGS sequence"/>
</dbReference>
<keyword evidence="5" id="KW-1185">Reference proteome</keyword>
<reference evidence="2" key="2">
    <citation type="submission" date="2022-11" db="EMBL/GenBank/DDBJ databases">
        <title>Prophages regulate Shewanella fidelis motility and biofilm formation: implications for gut colonization dynamics in Ciona robusta.</title>
        <authorList>
            <person name="Natarajan O."/>
            <person name="Gibboney S.L."/>
            <person name="Young M.N."/>
            <person name="Lim S.J."/>
            <person name="Pluta N."/>
            <person name="Atkinson C.G.F."/>
            <person name="Leigh B.A."/>
            <person name="Liberti A."/>
            <person name="Kees E."/>
            <person name="Breitbart M."/>
            <person name="Gralnick J."/>
            <person name="Dishaw L.J."/>
        </authorList>
    </citation>
    <scope>NUCLEOTIDE SEQUENCE</scope>
    <source>
        <strain evidence="2">3313</strain>
    </source>
</reference>
<name>A0AAW8NN84_9GAMM</name>
<dbReference type="RefSeq" id="WP_310654382.1">
    <property type="nucleotide sequence ID" value="NZ_JAPMLA010000009.1"/>
</dbReference>
<dbReference type="EMBL" id="JAPMLE010000001">
    <property type="protein sequence ID" value="MDR8523398.1"/>
    <property type="molecule type" value="Genomic_DNA"/>
</dbReference>
<organism evidence="2 4">
    <name type="scientific">Shewanella fidelis</name>
    <dbReference type="NCBI Taxonomy" id="173509"/>
    <lineage>
        <taxon>Bacteria</taxon>
        <taxon>Pseudomonadati</taxon>
        <taxon>Pseudomonadota</taxon>
        <taxon>Gammaproteobacteria</taxon>
        <taxon>Alteromonadales</taxon>
        <taxon>Shewanellaceae</taxon>
        <taxon>Shewanella</taxon>
    </lineage>
</organism>
<keyword evidence="1" id="KW-0812">Transmembrane</keyword>
<gene>
    <name evidence="2" type="ORF">OS133_06810</name>
    <name evidence="3" type="ORF">OS134_10770</name>
</gene>
<reference evidence="3 5" key="1">
    <citation type="journal article" date="2022" name="bioRxiv">
        <title>Prophages regulate Shewanella fidelis 3313 motility and biofilm formation: implications for gut colonization dynamics in Ciona robusta.</title>
        <authorList>
            <person name="Natarajan O."/>
            <person name="Gibboney S.L."/>
            <person name="Young M.N."/>
            <person name="Lim S.J."/>
            <person name="Pluta N."/>
            <person name="Atkinson C.G."/>
            <person name="Leigh B.A."/>
            <person name="Liberti A."/>
            <person name="Kees E.D."/>
            <person name="Breitbart M."/>
            <person name="Gralnick J.A."/>
            <person name="Dishaw L.J."/>
        </authorList>
    </citation>
    <scope>NUCLEOTIDE SEQUENCE [LARGE SCALE GENOMIC DNA]</scope>
    <source>
        <strain evidence="3 5">JG4066</strain>
    </source>
</reference>
<sequence length="104" mass="11527">MSKGIIAIISITILVIIFCTQVTFFVVQPIGAVPEGKTLLMLRINKTKFIDSADAICAREMDGVSLMCRGITMATVVKKGTILMRLPYSEFLYDISTEGKEYSR</sequence>
<evidence type="ECO:0000313" key="2">
    <source>
        <dbReference type="EMBL" id="MDR8523398.1"/>
    </source>
</evidence>
<evidence type="ECO:0000313" key="4">
    <source>
        <dbReference type="Proteomes" id="UP001259340"/>
    </source>
</evidence>
<evidence type="ECO:0000256" key="1">
    <source>
        <dbReference type="SAM" id="Phobius"/>
    </source>
</evidence>
<keyword evidence="1" id="KW-0472">Membrane</keyword>